<dbReference type="InterPro" id="IPR000242">
    <property type="entry name" value="PTP_cat"/>
</dbReference>
<dbReference type="EMBL" id="CAJNOK010056966">
    <property type="protein sequence ID" value="CAF1624546.1"/>
    <property type="molecule type" value="Genomic_DNA"/>
</dbReference>
<dbReference type="Proteomes" id="UP000681722">
    <property type="component" value="Unassembled WGS sequence"/>
</dbReference>
<reference evidence="4" key="1">
    <citation type="submission" date="2021-02" db="EMBL/GenBank/DDBJ databases">
        <authorList>
            <person name="Nowell W R."/>
        </authorList>
    </citation>
    <scope>NUCLEOTIDE SEQUENCE</scope>
</reference>
<dbReference type="AlphaFoldDB" id="A0A816E0G5"/>
<dbReference type="EMBL" id="CAJOBA010082105">
    <property type="protein sequence ID" value="CAF4446556.1"/>
    <property type="molecule type" value="Genomic_DNA"/>
</dbReference>
<dbReference type="SUPFAM" id="SSF52799">
    <property type="entry name" value="(Phosphotyrosine protein) phosphatases II"/>
    <property type="match status" value="1"/>
</dbReference>
<dbReference type="SMART" id="SM00404">
    <property type="entry name" value="PTPc_motif"/>
    <property type="match status" value="1"/>
</dbReference>
<feature type="domain" description="Tyrosine specific protein phosphatases" evidence="2">
    <location>
        <begin position="7"/>
        <end position="63"/>
    </location>
</feature>
<organism evidence="4 7">
    <name type="scientific">Didymodactylos carnosus</name>
    <dbReference type="NCBI Taxonomy" id="1234261"/>
    <lineage>
        <taxon>Eukaryota</taxon>
        <taxon>Metazoa</taxon>
        <taxon>Spiralia</taxon>
        <taxon>Gnathifera</taxon>
        <taxon>Rotifera</taxon>
        <taxon>Eurotatoria</taxon>
        <taxon>Bdelloidea</taxon>
        <taxon>Philodinida</taxon>
        <taxon>Philodinidae</taxon>
        <taxon>Didymodactylos</taxon>
    </lineage>
</organism>
<accession>A0A816E0G5</accession>
<dbReference type="PRINTS" id="PR00700">
    <property type="entry name" value="PRTYPHPHTASE"/>
</dbReference>
<dbReference type="Gene3D" id="3.90.190.10">
    <property type="entry name" value="Protein tyrosine phosphatase superfamily"/>
    <property type="match status" value="1"/>
</dbReference>
<evidence type="ECO:0000313" key="7">
    <source>
        <dbReference type="Proteomes" id="UP000663829"/>
    </source>
</evidence>
<comment type="caution">
    <text evidence="4">The sequence shown here is derived from an EMBL/GenBank/DDBJ whole genome shotgun (WGS) entry which is preliminary data.</text>
</comment>
<dbReference type="EMBL" id="CAJNOQ010049288">
    <property type="protein sequence ID" value="CAF1646024.1"/>
    <property type="molecule type" value="Genomic_DNA"/>
</dbReference>
<dbReference type="Proteomes" id="UP000663829">
    <property type="component" value="Unassembled WGS sequence"/>
</dbReference>
<feature type="domain" description="Tyrosine-protein phosphatase" evidence="1">
    <location>
        <begin position="7"/>
        <end position="72"/>
    </location>
</feature>
<dbReference type="Proteomes" id="UP000677228">
    <property type="component" value="Unassembled WGS sequence"/>
</dbReference>
<dbReference type="OrthoDB" id="10253954at2759"/>
<dbReference type="PROSITE" id="PS50055">
    <property type="entry name" value="TYR_PHOSPHATASE_PTP"/>
    <property type="match status" value="1"/>
</dbReference>
<dbReference type="Pfam" id="PF00102">
    <property type="entry name" value="Y_phosphatase"/>
    <property type="match status" value="1"/>
</dbReference>
<evidence type="ECO:0000313" key="5">
    <source>
        <dbReference type="EMBL" id="CAF4446556.1"/>
    </source>
</evidence>
<dbReference type="PANTHER" id="PTHR19134:SF449">
    <property type="entry name" value="TYROSINE-PROTEIN PHOSPHATASE 1"/>
    <property type="match status" value="1"/>
</dbReference>
<dbReference type="InterPro" id="IPR003595">
    <property type="entry name" value="Tyr_Pase_cat"/>
</dbReference>
<dbReference type="GO" id="GO:0004725">
    <property type="term" value="F:protein tyrosine phosphatase activity"/>
    <property type="evidence" value="ECO:0007669"/>
    <property type="project" value="InterPro"/>
</dbReference>
<proteinExistence type="predicted"/>
<dbReference type="InterPro" id="IPR000387">
    <property type="entry name" value="Tyr_Pase_dom"/>
</dbReference>
<evidence type="ECO:0000259" key="1">
    <source>
        <dbReference type="PROSITE" id="PS50055"/>
    </source>
</evidence>
<name>A0A816E0G5_9BILA</name>
<protein>
    <recommendedName>
        <fullName evidence="8">Tyrosine-protein phosphatase domain-containing protein</fullName>
    </recommendedName>
</protein>
<dbReference type="Proteomes" id="UP000682733">
    <property type="component" value="Unassembled WGS sequence"/>
</dbReference>
<gene>
    <name evidence="4" type="ORF">GPM918_LOCUS45232</name>
    <name evidence="3" type="ORF">OVA965_LOCUS43382</name>
    <name evidence="6" type="ORF">SRO942_LOCUS47558</name>
    <name evidence="5" type="ORF">TMI583_LOCUS45622</name>
</gene>
<evidence type="ECO:0008006" key="8">
    <source>
        <dbReference type="Google" id="ProtNLM"/>
    </source>
</evidence>
<dbReference type="InterPro" id="IPR050348">
    <property type="entry name" value="Protein-Tyr_Phosphatase"/>
</dbReference>
<dbReference type="PANTHER" id="PTHR19134">
    <property type="entry name" value="RECEPTOR-TYPE TYROSINE-PROTEIN PHOSPHATASE"/>
    <property type="match status" value="1"/>
</dbReference>
<evidence type="ECO:0000313" key="3">
    <source>
        <dbReference type="EMBL" id="CAF1624546.1"/>
    </source>
</evidence>
<dbReference type="InterPro" id="IPR029021">
    <property type="entry name" value="Prot-tyrosine_phosphatase-like"/>
</dbReference>
<dbReference type="EMBL" id="CAJOBC010118979">
    <property type="protein sequence ID" value="CAF4565435.1"/>
    <property type="molecule type" value="Genomic_DNA"/>
</dbReference>
<keyword evidence="7" id="KW-1185">Reference proteome</keyword>
<evidence type="ECO:0000313" key="6">
    <source>
        <dbReference type="EMBL" id="CAF4565435.1"/>
    </source>
</evidence>
<sequence length="81" mass="9265">MQHLLVSAGVGRTGTYIAADIAINYLHDKTFDKLANTKLDIMGTVYQLRLDRPRMIQTKDQYLLVYRCVAEYLKRTGKSKA</sequence>
<dbReference type="PROSITE" id="PS50056">
    <property type="entry name" value="TYR_PHOSPHATASE_2"/>
    <property type="match status" value="1"/>
</dbReference>
<evidence type="ECO:0000259" key="2">
    <source>
        <dbReference type="PROSITE" id="PS50056"/>
    </source>
</evidence>
<evidence type="ECO:0000313" key="4">
    <source>
        <dbReference type="EMBL" id="CAF1646024.1"/>
    </source>
</evidence>
<feature type="non-terminal residue" evidence="4">
    <location>
        <position position="1"/>
    </location>
</feature>